<proteinExistence type="inferred from homology"/>
<keyword evidence="1" id="KW-0699">rRNA-binding</keyword>
<organism evidence="5">
    <name type="scientific">marine metagenome</name>
    <dbReference type="NCBI Taxonomy" id="408172"/>
    <lineage>
        <taxon>unclassified sequences</taxon>
        <taxon>metagenomes</taxon>
        <taxon>ecological metagenomes</taxon>
    </lineage>
</organism>
<dbReference type="AlphaFoldDB" id="A0A382YPK0"/>
<reference evidence="5" key="1">
    <citation type="submission" date="2018-05" db="EMBL/GenBank/DDBJ databases">
        <authorList>
            <person name="Lanie J.A."/>
            <person name="Ng W.-L."/>
            <person name="Kazmierczak K.M."/>
            <person name="Andrzejewski T.M."/>
            <person name="Davidsen T.M."/>
            <person name="Wayne K.J."/>
            <person name="Tettelin H."/>
            <person name="Glass J.I."/>
            <person name="Rusch D."/>
            <person name="Podicherti R."/>
            <person name="Tsui H.-C.T."/>
            <person name="Winkler M.E."/>
        </authorList>
    </citation>
    <scope>NUCLEOTIDE SEQUENCE</scope>
</reference>
<dbReference type="EMBL" id="UINC01177533">
    <property type="protein sequence ID" value="SVD85227.1"/>
    <property type="molecule type" value="Genomic_DNA"/>
</dbReference>
<dbReference type="InterPro" id="IPR002583">
    <property type="entry name" value="Ribosomal_bS20"/>
</dbReference>
<evidence type="ECO:0000313" key="5">
    <source>
        <dbReference type="EMBL" id="SVD85227.1"/>
    </source>
</evidence>
<keyword evidence="2" id="KW-0694">RNA-binding</keyword>
<dbReference type="Pfam" id="PF01649">
    <property type="entry name" value="Ribosomal_S20p"/>
    <property type="match status" value="1"/>
</dbReference>
<evidence type="ECO:0008006" key="6">
    <source>
        <dbReference type="Google" id="ProtNLM"/>
    </source>
</evidence>
<sequence length="87" mass="10034">MPNTKSAIRRVRRVKLQTAANRVRRSKYRSVIKLMNSLIRGKKKNEAKKLLPKLNSQIMKIAKTGAIKKKTASRNISRISKKIYSLK</sequence>
<dbReference type="NCBIfam" id="TIGR00029">
    <property type="entry name" value="S20"/>
    <property type="match status" value="1"/>
</dbReference>
<dbReference type="InterPro" id="IPR036510">
    <property type="entry name" value="Ribosomal_bS20_sf"/>
</dbReference>
<keyword evidence="4" id="KW-0687">Ribonucleoprotein</keyword>
<gene>
    <name evidence="5" type="ORF">METZ01_LOCUS438081</name>
</gene>
<dbReference type="GO" id="GO:0003735">
    <property type="term" value="F:structural constituent of ribosome"/>
    <property type="evidence" value="ECO:0007669"/>
    <property type="project" value="InterPro"/>
</dbReference>
<dbReference type="Gene3D" id="1.20.58.110">
    <property type="entry name" value="Ribosomal protein S20"/>
    <property type="match status" value="1"/>
</dbReference>
<dbReference type="GO" id="GO:0019843">
    <property type="term" value="F:rRNA binding"/>
    <property type="evidence" value="ECO:0007669"/>
    <property type="project" value="UniProtKB-KW"/>
</dbReference>
<evidence type="ECO:0000256" key="4">
    <source>
        <dbReference type="ARBA" id="ARBA00023274"/>
    </source>
</evidence>
<evidence type="ECO:0000256" key="3">
    <source>
        <dbReference type="ARBA" id="ARBA00022980"/>
    </source>
</evidence>
<evidence type="ECO:0000256" key="2">
    <source>
        <dbReference type="ARBA" id="ARBA00022884"/>
    </source>
</evidence>
<dbReference type="HAMAP" id="MF_00500">
    <property type="entry name" value="Ribosomal_bS20"/>
    <property type="match status" value="1"/>
</dbReference>
<dbReference type="GO" id="GO:0006412">
    <property type="term" value="P:translation"/>
    <property type="evidence" value="ECO:0007669"/>
    <property type="project" value="InterPro"/>
</dbReference>
<protein>
    <recommendedName>
        <fullName evidence="6">Ribosomal protein S20</fullName>
    </recommendedName>
</protein>
<dbReference type="SUPFAM" id="SSF46992">
    <property type="entry name" value="Ribosomal protein S20"/>
    <property type="match status" value="1"/>
</dbReference>
<dbReference type="GO" id="GO:0005840">
    <property type="term" value="C:ribosome"/>
    <property type="evidence" value="ECO:0007669"/>
    <property type="project" value="UniProtKB-KW"/>
</dbReference>
<evidence type="ECO:0000256" key="1">
    <source>
        <dbReference type="ARBA" id="ARBA00022730"/>
    </source>
</evidence>
<keyword evidence="3" id="KW-0689">Ribosomal protein</keyword>
<name>A0A382YPK0_9ZZZZ</name>
<accession>A0A382YPK0</accession>
<dbReference type="GO" id="GO:1990904">
    <property type="term" value="C:ribonucleoprotein complex"/>
    <property type="evidence" value="ECO:0007669"/>
    <property type="project" value="UniProtKB-KW"/>
</dbReference>